<dbReference type="PANTHER" id="PTHR22306">
    <property type="entry name" value="CHROMOSOME 7 OPEN READING FRAME 50"/>
    <property type="match status" value="1"/>
</dbReference>
<evidence type="ECO:0000259" key="3">
    <source>
        <dbReference type="Pfam" id="PF10180"/>
    </source>
</evidence>
<dbReference type="EMBL" id="HBIN01007937">
    <property type="protein sequence ID" value="CAE0435580.1"/>
    <property type="molecule type" value="Transcribed_RNA"/>
</dbReference>
<gene>
    <name evidence="4" type="ORF">ASTO00021_LOCUS5859</name>
    <name evidence="5" type="ORF">ASTO00021_LOCUS5860</name>
    <name evidence="6" type="ORF">ASTO00021_LOCUS5861</name>
</gene>
<evidence type="ECO:0000313" key="5">
    <source>
        <dbReference type="EMBL" id="CAE0435580.1"/>
    </source>
</evidence>
<protein>
    <recommendedName>
        <fullName evidence="3">WKF domain-containing protein</fullName>
    </recommendedName>
</protein>
<dbReference type="Pfam" id="PF10180">
    <property type="entry name" value="WKF"/>
    <property type="match status" value="1"/>
</dbReference>
<evidence type="ECO:0000256" key="2">
    <source>
        <dbReference type="SAM" id="MobiDB-lite"/>
    </source>
</evidence>
<evidence type="ECO:0000256" key="1">
    <source>
        <dbReference type="SAM" id="Coils"/>
    </source>
</evidence>
<feature type="region of interest" description="Disordered" evidence="2">
    <location>
        <begin position="1"/>
        <end position="58"/>
    </location>
</feature>
<dbReference type="EMBL" id="HBIN01007939">
    <property type="protein sequence ID" value="CAE0435581.1"/>
    <property type="molecule type" value="Transcribed_RNA"/>
</dbReference>
<dbReference type="EMBL" id="HBIN01007935">
    <property type="protein sequence ID" value="CAE0435579.1"/>
    <property type="molecule type" value="Transcribed_RNA"/>
</dbReference>
<dbReference type="PANTHER" id="PTHR22306:SF2">
    <property type="entry name" value="CHROMOSOME 7 OPEN READING FRAME 50"/>
    <property type="match status" value="1"/>
</dbReference>
<evidence type="ECO:0000313" key="6">
    <source>
        <dbReference type="EMBL" id="CAE0435581.1"/>
    </source>
</evidence>
<proteinExistence type="predicted"/>
<organism evidence="6">
    <name type="scientific">Aplanochytrium stocchinoi</name>
    <dbReference type="NCBI Taxonomy" id="215587"/>
    <lineage>
        <taxon>Eukaryota</taxon>
        <taxon>Sar</taxon>
        <taxon>Stramenopiles</taxon>
        <taxon>Bigyra</taxon>
        <taxon>Labyrinthulomycetes</taxon>
        <taxon>Thraustochytrida</taxon>
        <taxon>Thraustochytriidae</taxon>
        <taxon>Aplanochytrium</taxon>
    </lineage>
</organism>
<reference evidence="6" key="1">
    <citation type="submission" date="2021-01" db="EMBL/GenBank/DDBJ databases">
        <authorList>
            <person name="Corre E."/>
            <person name="Pelletier E."/>
            <person name="Niang G."/>
            <person name="Scheremetjew M."/>
            <person name="Finn R."/>
            <person name="Kale V."/>
            <person name="Holt S."/>
            <person name="Cochrane G."/>
            <person name="Meng A."/>
            <person name="Brown T."/>
            <person name="Cohen L."/>
        </authorList>
    </citation>
    <scope>NUCLEOTIDE SEQUENCE</scope>
    <source>
        <strain evidence="6">GSBS06</strain>
    </source>
</reference>
<evidence type="ECO:0000313" key="4">
    <source>
        <dbReference type="EMBL" id="CAE0435579.1"/>
    </source>
</evidence>
<feature type="coiled-coil region" evidence="1">
    <location>
        <begin position="139"/>
        <end position="184"/>
    </location>
</feature>
<sequence length="185" mass="21086">MGKVEISNSSASSDSDSDSEADGKAKRKNHRDPEGKQTRKKARKDAEKIKLLQEKKDRAKSARQYLKSWKALKEGKEKTWKFAKAQQNWIERNIYDRKSIPKSLFNDSALEYLGSTKGKARERILEEALKITGGPSMEEKILAAEAKKAEDQKEEEKEAIDADIKQIRSQYKRAEKIAASLSKKE</sequence>
<feature type="compositionally biased region" description="Basic and acidic residues" evidence="2">
    <location>
        <begin position="44"/>
        <end position="58"/>
    </location>
</feature>
<accession>A0A6S8C353</accession>
<dbReference type="AlphaFoldDB" id="A0A6S8C353"/>
<feature type="domain" description="WKF" evidence="3">
    <location>
        <begin position="64"/>
        <end position="130"/>
    </location>
</feature>
<keyword evidence="1" id="KW-0175">Coiled coil</keyword>
<dbReference type="InterPro" id="IPR019327">
    <property type="entry name" value="WKF"/>
</dbReference>
<name>A0A6S8C353_9STRA</name>